<dbReference type="InterPro" id="IPR043128">
    <property type="entry name" value="Rev_trsase/Diguanyl_cyclase"/>
</dbReference>
<sequence length="528" mass="59815">MDLRQTTDYREVNSKTEVMAAVMPILSMVMENARGKQHFGLFDLMKGFSQLPLAEFCQEWLSYMTDEKIFTPRWVPQGCADAAIHFQKTMEKCFTTLLYKHLPVWIDDLLLCAEDIDTYLDKLAESFELLNEFGLKLSVKKSSLYQKEVKWCGKIIDANGVCHDPARIDSLREIPYPSTAGELRQFICAINWMRESLIDYARHVAPLHNKLGEALAKTRRTKRAAAGILIELDAVEKAAFDNVKHILASAVTLSFPDNTATTCLLADVSDMGCDRDSEAREGQVAVLVHEADELQLHHRAYRRTPQRVGRHGQSVGRQPHPGRHHDQASSCRRRPSGASGDHSATEHPPLRPFDEDILQVIRTMVLEYKIHHKDWVYLVPMVQSSRNHTAVPSLGHRAPVELFTGLQCPTPLREFYLPNDQDLREVPTSADIDALLAKLRSSIQDMHKVISGYDPESTKRVAIRCLRVVRADAHSFRVQHLITGTELDVHASRLKFYADPSLNVTEEPLEHISSQGIVLAVEKLKDHR</sequence>
<evidence type="ECO:0000259" key="2">
    <source>
        <dbReference type="PROSITE" id="PS50878"/>
    </source>
</evidence>
<organism evidence="3 4">
    <name type="scientific">Phytophthora fragariaefolia</name>
    <dbReference type="NCBI Taxonomy" id="1490495"/>
    <lineage>
        <taxon>Eukaryota</taxon>
        <taxon>Sar</taxon>
        <taxon>Stramenopiles</taxon>
        <taxon>Oomycota</taxon>
        <taxon>Peronosporomycetes</taxon>
        <taxon>Peronosporales</taxon>
        <taxon>Peronosporaceae</taxon>
        <taxon>Phytophthora</taxon>
    </lineage>
</organism>
<dbReference type="SUPFAM" id="SSF56672">
    <property type="entry name" value="DNA/RNA polymerases"/>
    <property type="match status" value="1"/>
</dbReference>
<proteinExistence type="predicted"/>
<evidence type="ECO:0000313" key="3">
    <source>
        <dbReference type="EMBL" id="GMF50219.1"/>
    </source>
</evidence>
<dbReference type="EMBL" id="BSXT01002662">
    <property type="protein sequence ID" value="GMF50219.1"/>
    <property type="molecule type" value="Genomic_DNA"/>
</dbReference>
<accession>A0A9W6Y0Z4</accession>
<dbReference type="Gene3D" id="3.30.70.270">
    <property type="match status" value="2"/>
</dbReference>
<feature type="domain" description="Reverse transcriptase" evidence="2">
    <location>
        <begin position="1"/>
        <end position="156"/>
    </location>
</feature>
<dbReference type="PROSITE" id="PS50878">
    <property type="entry name" value="RT_POL"/>
    <property type="match status" value="1"/>
</dbReference>
<dbReference type="Proteomes" id="UP001165121">
    <property type="component" value="Unassembled WGS sequence"/>
</dbReference>
<dbReference type="AlphaFoldDB" id="A0A9W6Y0Z4"/>
<dbReference type="Pfam" id="PF00078">
    <property type="entry name" value="RVT_1"/>
    <property type="match status" value="1"/>
</dbReference>
<dbReference type="InterPro" id="IPR051320">
    <property type="entry name" value="Viral_Replic_Matur_Polypro"/>
</dbReference>
<name>A0A9W6Y0Z4_9STRA</name>
<evidence type="ECO:0000313" key="4">
    <source>
        <dbReference type="Proteomes" id="UP001165121"/>
    </source>
</evidence>
<gene>
    <name evidence="3" type="ORF">Pfra01_001999100</name>
</gene>
<comment type="caution">
    <text evidence="3">The sequence shown here is derived from an EMBL/GenBank/DDBJ whole genome shotgun (WGS) entry which is preliminary data.</text>
</comment>
<dbReference type="PANTHER" id="PTHR33064">
    <property type="entry name" value="POL PROTEIN"/>
    <property type="match status" value="1"/>
</dbReference>
<dbReference type="Gene3D" id="3.10.10.10">
    <property type="entry name" value="HIV Type 1 Reverse Transcriptase, subunit A, domain 1"/>
    <property type="match status" value="1"/>
</dbReference>
<dbReference type="PANTHER" id="PTHR33064:SF37">
    <property type="entry name" value="RIBONUCLEASE H"/>
    <property type="match status" value="1"/>
</dbReference>
<feature type="region of interest" description="Disordered" evidence="1">
    <location>
        <begin position="300"/>
        <end position="351"/>
    </location>
</feature>
<reference evidence="3" key="1">
    <citation type="submission" date="2023-04" db="EMBL/GenBank/DDBJ databases">
        <title>Phytophthora fragariaefolia NBRC 109709.</title>
        <authorList>
            <person name="Ichikawa N."/>
            <person name="Sato H."/>
            <person name="Tonouchi N."/>
        </authorList>
    </citation>
    <scope>NUCLEOTIDE SEQUENCE</scope>
    <source>
        <strain evidence="3">NBRC 109709</strain>
    </source>
</reference>
<protein>
    <submittedName>
        <fullName evidence="3">Unnamed protein product</fullName>
    </submittedName>
</protein>
<dbReference type="CDD" id="cd01647">
    <property type="entry name" value="RT_LTR"/>
    <property type="match status" value="1"/>
</dbReference>
<feature type="compositionally biased region" description="Basic residues" evidence="1">
    <location>
        <begin position="300"/>
        <end position="310"/>
    </location>
</feature>
<evidence type="ECO:0000256" key="1">
    <source>
        <dbReference type="SAM" id="MobiDB-lite"/>
    </source>
</evidence>
<dbReference type="OrthoDB" id="103504at2759"/>
<keyword evidence="4" id="KW-1185">Reference proteome</keyword>
<dbReference type="InterPro" id="IPR043502">
    <property type="entry name" value="DNA/RNA_pol_sf"/>
</dbReference>
<dbReference type="InterPro" id="IPR000477">
    <property type="entry name" value="RT_dom"/>
</dbReference>